<keyword evidence="8" id="KW-1185">Reference proteome</keyword>
<dbReference type="EMBL" id="KZ312436">
    <property type="protein sequence ID" value="KAG8240205.1"/>
    <property type="molecule type" value="Genomic_DNA"/>
</dbReference>
<dbReference type="InterPro" id="IPR043504">
    <property type="entry name" value="Peptidase_S1_PA_chymotrypsin"/>
</dbReference>
<evidence type="ECO:0000313" key="7">
    <source>
        <dbReference type="EMBL" id="KAG8240205.1"/>
    </source>
</evidence>
<organism evidence="7 8">
    <name type="scientific">Ladona fulva</name>
    <name type="common">Scarce chaser dragonfly</name>
    <name type="synonym">Libellula fulva</name>
    <dbReference type="NCBI Taxonomy" id="123851"/>
    <lineage>
        <taxon>Eukaryota</taxon>
        <taxon>Metazoa</taxon>
        <taxon>Ecdysozoa</taxon>
        <taxon>Arthropoda</taxon>
        <taxon>Hexapoda</taxon>
        <taxon>Insecta</taxon>
        <taxon>Pterygota</taxon>
        <taxon>Palaeoptera</taxon>
        <taxon>Odonata</taxon>
        <taxon>Epiprocta</taxon>
        <taxon>Anisoptera</taxon>
        <taxon>Libelluloidea</taxon>
        <taxon>Libellulidae</taxon>
        <taxon>Ladona</taxon>
    </lineage>
</organism>
<dbReference type="AlphaFoldDB" id="A0A8K0KSK0"/>
<evidence type="ECO:0000256" key="1">
    <source>
        <dbReference type="ARBA" id="ARBA00004613"/>
    </source>
</evidence>
<dbReference type="GO" id="GO:0004252">
    <property type="term" value="F:serine-type endopeptidase activity"/>
    <property type="evidence" value="ECO:0007669"/>
    <property type="project" value="InterPro"/>
</dbReference>
<dbReference type="InterPro" id="IPR001254">
    <property type="entry name" value="Trypsin_dom"/>
</dbReference>
<proteinExistence type="predicted"/>
<dbReference type="InterPro" id="IPR033116">
    <property type="entry name" value="TRYPSIN_SER"/>
</dbReference>
<keyword evidence="3" id="KW-0645">Protease</keyword>
<dbReference type="PROSITE" id="PS00135">
    <property type="entry name" value="TRYPSIN_SER"/>
    <property type="match status" value="1"/>
</dbReference>
<dbReference type="Proteomes" id="UP000792457">
    <property type="component" value="Unassembled WGS sequence"/>
</dbReference>
<accession>A0A8K0KSK0</accession>
<reference evidence="7" key="1">
    <citation type="submission" date="2013-04" db="EMBL/GenBank/DDBJ databases">
        <authorList>
            <person name="Qu J."/>
            <person name="Murali S.C."/>
            <person name="Bandaranaike D."/>
            <person name="Bellair M."/>
            <person name="Blankenburg K."/>
            <person name="Chao H."/>
            <person name="Dinh H."/>
            <person name="Doddapaneni H."/>
            <person name="Downs B."/>
            <person name="Dugan-Rocha S."/>
            <person name="Elkadiri S."/>
            <person name="Gnanaolivu R.D."/>
            <person name="Hernandez B."/>
            <person name="Javaid M."/>
            <person name="Jayaseelan J.C."/>
            <person name="Lee S."/>
            <person name="Li M."/>
            <person name="Ming W."/>
            <person name="Munidasa M."/>
            <person name="Muniz J."/>
            <person name="Nguyen L."/>
            <person name="Ongeri F."/>
            <person name="Osuji N."/>
            <person name="Pu L.-L."/>
            <person name="Puazo M."/>
            <person name="Qu C."/>
            <person name="Quiroz J."/>
            <person name="Raj R."/>
            <person name="Weissenberger G."/>
            <person name="Xin Y."/>
            <person name="Zou X."/>
            <person name="Han Y."/>
            <person name="Richards S."/>
            <person name="Worley K."/>
            <person name="Muzny D."/>
            <person name="Gibbs R."/>
        </authorList>
    </citation>
    <scope>NUCLEOTIDE SEQUENCE</scope>
    <source>
        <strain evidence="7">Sampled in the wild</strain>
    </source>
</reference>
<reference evidence="7" key="2">
    <citation type="submission" date="2017-10" db="EMBL/GenBank/DDBJ databases">
        <title>Ladona fulva Genome sequencing and assembly.</title>
        <authorList>
            <person name="Murali S."/>
            <person name="Richards S."/>
            <person name="Bandaranaike D."/>
            <person name="Bellair M."/>
            <person name="Blankenburg K."/>
            <person name="Chao H."/>
            <person name="Dinh H."/>
            <person name="Doddapaneni H."/>
            <person name="Dugan-Rocha S."/>
            <person name="Elkadiri S."/>
            <person name="Gnanaolivu R."/>
            <person name="Hernandez B."/>
            <person name="Skinner E."/>
            <person name="Javaid M."/>
            <person name="Lee S."/>
            <person name="Li M."/>
            <person name="Ming W."/>
            <person name="Munidasa M."/>
            <person name="Muniz J."/>
            <person name="Nguyen L."/>
            <person name="Hughes D."/>
            <person name="Osuji N."/>
            <person name="Pu L.-L."/>
            <person name="Puazo M."/>
            <person name="Qu C."/>
            <person name="Quiroz J."/>
            <person name="Raj R."/>
            <person name="Weissenberger G."/>
            <person name="Xin Y."/>
            <person name="Zou X."/>
            <person name="Han Y."/>
            <person name="Worley K."/>
            <person name="Muzny D."/>
            <person name="Gibbs R."/>
        </authorList>
    </citation>
    <scope>NUCLEOTIDE SEQUENCE</scope>
    <source>
        <strain evidence="7">Sampled in the wild</strain>
    </source>
</reference>
<dbReference type="InterPro" id="IPR009003">
    <property type="entry name" value="Peptidase_S1_PA"/>
</dbReference>
<feature type="domain" description="Peptidase S1" evidence="6">
    <location>
        <begin position="1"/>
        <end position="110"/>
    </location>
</feature>
<keyword evidence="4" id="KW-0378">Hydrolase</keyword>
<evidence type="ECO:0000256" key="5">
    <source>
        <dbReference type="ARBA" id="ARBA00022825"/>
    </source>
</evidence>
<protein>
    <recommendedName>
        <fullName evidence="6">Peptidase S1 domain-containing protein</fullName>
    </recommendedName>
</protein>
<evidence type="ECO:0000259" key="6">
    <source>
        <dbReference type="PROSITE" id="PS50240"/>
    </source>
</evidence>
<evidence type="ECO:0000256" key="3">
    <source>
        <dbReference type="ARBA" id="ARBA00022670"/>
    </source>
</evidence>
<feature type="non-terminal residue" evidence="7">
    <location>
        <position position="1"/>
    </location>
</feature>
<name>A0A8K0KSK0_LADFU</name>
<dbReference type="InterPro" id="IPR050127">
    <property type="entry name" value="Serine_Proteases_S1"/>
</dbReference>
<gene>
    <name evidence="7" type="ORF">J437_LFUL018121</name>
</gene>
<evidence type="ECO:0000313" key="8">
    <source>
        <dbReference type="Proteomes" id="UP000792457"/>
    </source>
</evidence>
<dbReference type="GO" id="GO:0006508">
    <property type="term" value="P:proteolysis"/>
    <property type="evidence" value="ECO:0007669"/>
    <property type="project" value="UniProtKB-KW"/>
</dbReference>
<dbReference type="SUPFAM" id="SSF50494">
    <property type="entry name" value="Trypsin-like serine proteases"/>
    <property type="match status" value="1"/>
</dbReference>
<sequence>MKGLGIHFDDHVHAACLPPQEDLQNREWDAYESIDCIISGWGSIGGSGAGYSRILRSAVVPLLSQSVCRAPHVYGKQAIGQGMGCAGSLSGGGSDSCQGDSGGPLICFEK</sequence>
<comment type="caution">
    <text evidence="7">The sequence shown here is derived from an EMBL/GenBank/DDBJ whole genome shotgun (WGS) entry which is preliminary data.</text>
</comment>
<dbReference type="PANTHER" id="PTHR24264">
    <property type="entry name" value="TRYPSIN-RELATED"/>
    <property type="match status" value="1"/>
</dbReference>
<dbReference type="GO" id="GO:0005615">
    <property type="term" value="C:extracellular space"/>
    <property type="evidence" value="ECO:0007669"/>
    <property type="project" value="TreeGrafter"/>
</dbReference>
<keyword evidence="2" id="KW-0964">Secreted</keyword>
<evidence type="ECO:0000256" key="2">
    <source>
        <dbReference type="ARBA" id="ARBA00022525"/>
    </source>
</evidence>
<comment type="subcellular location">
    <subcellularLocation>
        <location evidence="1">Secreted</location>
    </subcellularLocation>
</comment>
<dbReference type="Pfam" id="PF00089">
    <property type="entry name" value="Trypsin"/>
    <property type="match status" value="1"/>
</dbReference>
<dbReference type="Gene3D" id="2.40.10.10">
    <property type="entry name" value="Trypsin-like serine proteases"/>
    <property type="match status" value="1"/>
</dbReference>
<keyword evidence="5" id="KW-0720">Serine protease</keyword>
<evidence type="ECO:0000256" key="4">
    <source>
        <dbReference type="ARBA" id="ARBA00022801"/>
    </source>
</evidence>
<dbReference type="PROSITE" id="PS50240">
    <property type="entry name" value="TRYPSIN_DOM"/>
    <property type="match status" value="1"/>
</dbReference>
<dbReference type="PANTHER" id="PTHR24264:SF65">
    <property type="entry name" value="SRCR DOMAIN-CONTAINING PROTEIN"/>
    <property type="match status" value="1"/>
</dbReference>